<keyword evidence="1 4" id="KW-0808">Transferase</keyword>
<evidence type="ECO:0000313" key="5">
    <source>
        <dbReference type="Proteomes" id="UP000184512"/>
    </source>
</evidence>
<dbReference type="EMBL" id="FQZG01000025">
    <property type="protein sequence ID" value="SHJ05970.1"/>
    <property type="molecule type" value="Genomic_DNA"/>
</dbReference>
<dbReference type="PROSITE" id="PS50206">
    <property type="entry name" value="RHODANESE_3"/>
    <property type="match status" value="2"/>
</dbReference>
<keyword evidence="4" id="KW-0670">Pyruvate</keyword>
<evidence type="ECO:0000256" key="2">
    <source>
        <dbReference type="ARBA" id="ARBA00022737"/>
    </source>
</evidence>
<dbReference type="InterPro" id="IPR001763">
    <property type="entry name" value="Rhodanese-like_dom"/>
</dbReference>
<dbReference type="CDD" id="cd01449">
    <property type="entry name" value="TST_Repeat_2"/>
    <property type="match status" value="1"/>
</dbReference>
<dbReference type="AlphaFoldDB" id="A0A1M6G7N1"/>
<dbReference type="InterPro" id="IPR036873">
    <property type="entry name" value="Rhodanese-like_dom_sf"/>
</dbReference>
<dbReference type="PROSITE" id="PS00380">
    <property type="entry name" value="RHODANESE_1"/>
    <property type="match status" value="1"/>
</dbReference>
<dbReference type="InterPro" id="IPR001307">
    <property type="entry name" value="Thiosulphate_STrfase_CS"/>
</dbReference>
<dbReference type="InterPro" id="IPR045078">
    <property type="entry name" value="TST/MPST-like"/>
</dbReference>
<evidence type="ECO:0000259" key="3">
    <source>
        <dbReference type="PROSITE" id="PS50206"/>
    </source>
</evidence>
<protein>
    <submittedName>
        <fullName evidence="4">Thiosulfate/3-mercaptopyruvate sulfurtransferase</fullName>
    </submittedName>
</protein>
<evidence type="ECO:0000256" key="1">
    <source>
        <dbReference type="ARBA" id="ARBA00022679"/>
    </source>
</evidence>
<feature type="domain" description="Rhodanese" evidence="3">
    <location>
        <begin position="16"/>
        <end position="133"/>
    </location>
</feature>
<proteinExistence type="predicted"/>
<dbReference type="CDD" id="cd01448">
    <property type="entry name" value="TST_Repeat_1"/>
    <property type="match status" value="1"/>
</dbReference>
<dbReference type="SMART" id="SM00450">
    <property type="entry name" value="RHOD"/>
    <property type="match status" value="2"/>
</dbReference>
<evidence type="ECO:0000313" key="4">
    <source>
        <dbReference type="EMBL" id="SHJ05970.1"/>
    </source>
</evidence>
<sequence length="272" mass="28799">MAPMIAPVVSQEWLVSHPDVVVADVRAYLDGRSGADAYRAGHIPGAVFVSLDVVLADPPSKERGRHPLPNPARFASGLAACGIGDDTTVVAYDDAGGAMAARLVWLLRILGHDAALLDGGIQAWRGALKTESPMPASTQFTPRPWPAEALADIDEAATGVFVIDARAAERYRGETEPLDPRAGHIPGARNFPYLGNLTDDLRFRSREELRGRFADIADAGSVISTCGSGITACHNLIALEYAGLGRGRLFPGSWSQYSATERPAAVGDEQGS</sequence>
<dbReference type="PANTHER" id="PTHR11364">
    <property type="entry name" value="THIOSULFATE SULFERTANSFERASE"/>
    <property type="match status" value="1"/>
</dbReference>
<dbReference type="Pfam" id="PF00581">
    <property type="entry name" value="Rhodanese"/>
    <property type="match status" value="2"/>
</dbReference>
<name>A0A1M6G7N1_9ACTN</name>
<dbReference type="GO" id="GO:0004792">
    <property type="term" value="F:thiosulfate-cyanide sulfurtransferase activity"/>
    <property type="evidence" value="ECO:0007669"/>
    <property type="project" value="InterPro"/>
</dbReference>
<dbReference type="Gene3D" id="3.40.250.10">
    <property type="entry name" value="Rhodanese-like domain"/>
    <property type="match status" value="2"/>
</dbReference>
<dbReference type="SUPFAM" id="SSF52821">
    <property type="entry name" value="Rhodanese/Cell cycle control phosphatase"/>
    <property type="match status" value="2"/>
</dbReference>
<dbReference type="Proteomes" id="UP000184512">
    <property type="component" value="Unassembled WGS sequence"/>
</dbReference>
<dbReference type="STRING" id="1123357.SAMN02745244_01627"/>
<reference evidence="4 5" key="1">
    <citation type="submission" date="2016-11" db="EMBL/GenBank/DDBJ databases">
        <authorList>
            <person name="Jaros S."/>
            <person name="Januszkiewicz K."/>
            <person name="Wedrychowicz H."/>
        </authorList>
    </citation>
    <scope>NUCLEOTIDE SEQUENCE [LARGE SCALE GENOMIC DNA]</scope>
    <source>
        <strain evidence="4 5">DSM 12906</strain>
    </source>
</reference>
<feature type="domain" description="Rhodanese" evidence="3">
    <location>
        <begin position="156"/>
        <end position="266"/>
    </location>
</feature>
<gene>
    <name evidence="4" type="ORF">SAMN02745244_01627</name>
</gene>
<keyword evidence="5" id="KW-1185">Reference proteome</keyword>
<keyword evidence="2" id="KW-0677">Repeat</keyword>
<accession>A0A1M6G7N1</accession>
<organism evidence="4 5">
    <name type="scientific">Tessaracoccus bendigoensis DSM 12906</name>
    <dbReference type="NCBI Taxonomy" id="1123357"/>
    <lineage>
        <taxon>Bacteria</taxon>
        <taxon>Bacillati</taxon>
        <taxon>Actinomycetota</taxon>
        <taxon>Actinomycetes</taxon>
        <taxon>Propionibacteriales</taxon>
        <taxon>Propionibacteriaceae</taxon>
        <taxon>Tessaracoccus</taxon>
    </lineage>
</organism>
<dbReference type="PANTHER" id="PTHR11364:SF27">
    <property type="entry name" value="SULFURTRANSFERASE"/>
    <property type="match status" value="1"/>
</dbReference>